<protein>
    <recommendedName>
        <fullName evidence="7">AP2/ERF domain-containing protein</fullName>
    </recommendedName>
</protein>
<keyword evidence="9" id="KW-1185">Reference proteome</keyword>
<dbReference type="CDD" id="cd00018">
    <property type="entry name" value="AP2"/>
    <property type="match status" value="2"/>
</dbReference>
<dbReference type="GO" id="GO:0003700">
    <property type="term" value="F:DNA-binding transcription factor activity"/>
    <property type="evidence" value="ECO:0007669"/>
    <property type="project" value="InterPro"/>
</dbReference>
<evidence type="ECO:0000256" key="5">
    <source>
        <dbReference type="ARBA" id="ARBA00023242"/>
    </source>
</evidence>
<sequence length="804" mass="89035">MNSSDSFCYSSPHLRRSTSSVPKHSSYLSFLNDFDIHGSQRYGLSPPVQMQSHFYANVQNEGFTNFHNNTSEAMQDNATMQPQSPSILESALFETPNYNSFSFLNNPFSSSLPLECDTGLIGENYGKNNAVNIFGGPLMSINEDNKRCTSPMNRQRRHPHQNSKHTIGNKKSVFRGVSRHTEGRFQAFVWDGTEPEKKGKTGGFDKEEDAARAHDLAALKLWGECAKLNFPTEEYKKDLEEMQTMTKQDYFLHIRRASPSFAKGLSNYRGVSRISGKKKWQARLGRGKRHNGLYLGTFETEEQAARAYDIGAIRTKGTDAATNFDVSENDVNSILQSEKLPIGEGASKSLKFASSVDDFIQSRRKTNKKTPFLQPYEDHRLGILNRISTQPSSSFQQTTLQTLPIYPNDSNCSQYVDPFLQDFQNTDNIQNNQLLQYYSVSPRYQVQCVPAGYQNANFETNRIFSHWDGNTYGGGNNSVGSAINIGPVIPSQNHELNQFQYYNNDAYGQKLSQNPNSSYLLQNSHVSAYPQTISPTFLPGLNNLHTCSSYIGECSSSQAEVSLDTILGETDESLGSDIVSEVVPVADLEVHVNPIERNSISVLPEDRENGSTGYQNANFETNPIFSHCDGNTDGRGDNSVGSAINIGPVIPSQNHELNQFQYYNNDAYGQKLSQNPNSSYLLQNSHASAYPQTINSTFLPGLNNLHAISSYTGECSSSQAEMSLDTILGETDGSLGSDMVSEVAPVADLEVHVNPIERNSVLPGDRENGSVVEVSGVSKSGHVLDTSSWKDLLLMSLNDPDCKL</sequence>
<dbReference type="SUPFAM" id="SSF54171">
    <property type="entry name" value="DNA-binding domain"/>
    <property type="match status" value="2"/>
</dbReference>
<dbReference type="GO" id="GO:0005634">
    <property type="term" value="C:nucleus"/>
    <property type="evidence" value="ECO:0007669"/>
    <property type="project" value="UniProtKB-SubCell"/>
</dbReference>
<comment type="subcellular location">
    <subcellularLocation>
        <location evidence="1">Nucleus</location>
    </subcellularLocation>
</comment>
<dbReference type="AlphaFoldDB" id="A0A498I3Y9"/>
<dbReference type="InterPro" id="IPR001471">
    <property type="entry name" value="AP2/ERF_dom"/>
</dbReference>
<reference evidence="8 9" key="1">
    <citation type="submission" date="2018-10" db="EMBL/GenBank/DDBJ databases">
        <title>A high-quality apple genome assembly.</title>
        <authorList>
            <person name="Hu J."/>
        </authorList>
    </citation>
    <scope>NUCLEOTIDE SEQUENCE [LARGE SCALE GENOMIC DNA]</scope>
    <source>
        <strain evidence="9">cv. HFTH1</strain>
        <tissue evidence="8">Young leaf</tissue>
    </source>
</reference>
<feature type="domain" description="AP2/ERF" evidence="7">
    <location>
        <begin position="173"/>
        <end position="231"/>
    </location>
</feature>
<feature type="domain" description="AP2/ERF" evidence="7">
    <location>
        <begin position="267"/>
        <end position="325"/>
    </location>
</feature>
<evidence type="ECO:0000256" key="2">
    <source>
        <dbReference type="ARBA" id="ARBA00023015"/>
    </source>
</evidence>
<dbReference type="PRINTS" id="PR00367">
    <property type="entry name" value="ETHRSPELEMNT"/>
</dbReference>
<comment type="caution">
    <text evidence="8">The sequence shown here is derived from an EMBL/GenBank/DDBJ whole genome shotgun (WGS) entry which is preliminary data.</text>
</comment>
<dbReference type="PROSITE" id="PS51032">
    <property type="entry name" value="AP2_ERF"/>
    <property type="match status" value="2"/>
</dbReference>
<dbReference type="STRING" id="3750.A0A498I3Y9"/>
<keyword evidence="4" id="KW-0804">Transcription</keyword>
<keyword evidence="5" id="KW-0539">Nucleus</keyword>
<accession>A0A498I3Y9</accession>
<dbReference type="Proteomes" id="UP000290289">
    <property type="component" value="Chromosome 14"/>
</dbReference>
<feature type="region of interest" description="Disordered" evidence="6">
    <location>
        <begin position="1"/>
        <end position="20"/>
    </location>
</feature>
<dbReference type="SMART" id="SM00380">
    <property type="entry name" value="AP2"/>
    <property type="match status" value="2"/>
</dbReference>
<keyword evidence="3" id="KW-0238">DNA-binding</keyword>
<dbReference type="InterPro" id="IPR036955">
    <property type="entry name" value="AP2/ERF_dom_sf"/>
</dbReference>
<dbReference type="PANTHER" id="PTHR32467:SF241">
    <property type="entry name" value="OS01G0899800 PROTEIN"/>
    <property type="match status" value="1"/>
</dbReference>
<keyword evidence="2" id="KW-0805">Transcription regulation</keyword>
<organism evidence="8 9">
    <name type="scientific">Malus domestica</name>
    <name type="common">Apple</name>
    <name type="synonym">Pyrus malus</name>
    <dbReference type="NCBI Taxonomy" id="3750"/>
    <lineage>
        <taxon>Eukaryota</taxon>
        <taxon>Viridiplantae</taxon>
        <taxon>Streptophyta</taxon>
        <taxon>Embryophyta</taxon>
        <taxon>Tracheophyta</taxon>
        <taxon>Spermatophyta</taxon>
        <taxon>Magnoliopsida</taxon>
        <taxon>eudicotyledons</taxon>
        <taxon>Gunneridae</taxon>
        <taxon>Pentapetalae</taxon>
        <taxon>rosids</taxon>
        <taxon>fabids</taxon>
        <taxon>Rosales</taxon>
        <taxon>Rosaceae</taxon>
        <taxon>Amygdaloideae</taxon>
        <taxon>Maleae</taxon>
        <taxon>Malus</taxon>
    </lineage>
</organism>
<dbReference type="Gene3D" id="3.30.730.10">
    <property type="entry name" value="AP2/ERF domain"/>
    <property type="match status" value="2"/>
</dbReference>
<evidence type="ECO:0000256" key="1">
    <source>
        <dbReference type="ARBA" id="ARBA00004123"/>
    </source>
</evidence>
<evidence type="ECO:0000256" key="3">
    <source>
        <dbReference type="ARBA" id="ARBA00023125"/>
    </source>
</evidence>
<dbReference type="PANTHER" id="PTHR32467">
    <property type="entry name" value="AP2-LIKE ETHYLENE-RESPONSIVE TRANSCRIPTION FACTOR"/>
    <property type="match status" value="1"/>
</dbReference>
<evidence type="ECO:0000256" key="6">
    <source>
        <dbReference type="SAM" id="MobiDB-lite"/>
    </source>
</evidence>
<evidence type="ECO:0000313" key="9">
    <source>
        <dbReference type="Proteomes" id="UP000290289"/>
    </source>
</evidence>
<dbReference type="GO" id="GO:0003677">
    <property type="term" value="F:DNA binding"/>
    <property type="evidence" value="ECO:0007669"/>
    <property type="project" value="UniProtKB-KW"/>
</dbReference>
<dbReference type="EMBL" id="RDQH01000340">
    <property type="protein sequence ID" value="RXH76637.1"/>
    <property type="molecule type" value="Genomic_DNA"/>
</dbReference>
<evidence type="ECO:0000259" key="7">
    <source>
        <dbReference type="PROSITE" id="PS51032"/>
    </source>
</evidence>
<evidence type="ECO:0000256" key="4">
    <source>
        <dbReference type="ARBA" id="ARBA00023163"/>
    </source>
</evidence>
<gene>
    <name evidence="8" type="ORF">DVH24_019525</name>
</gene>
<evidence type="ECO:0000313" key="8">
    <source>
        <dbReference type="EMBL" id="RXH76637.1"/>
    </source>
</evidence>
<name>A0A498I3Y9_MALDO</name>
<proteinExistence type="predicted"/>
<dbReference type="InterPro" id="IPR016177">
    <property type="entry name" value="DNA-bd_dom_sf"/>
</dbReference>